<evidence type="ECO:0000256" key="3">
    <source>
        <dbReference type="ARBA" id="ARBA00022793"/>
    </source>
</evidence>
<keyword evidence="12" id="KW-1133">Transmembrane helix</keyword>
<keyword evidence="3 11" id="KW-0210">Decarboxylase</keyword>
<feature type="chain" id="PRO_5023513760" description="Phosphatidylserine decarboxylase beta chain" evidence="11">
    <location>
        <begin position="1"/>
        <end position="181"/>
    </location>
</feature>
<evidence type="ECO:0000256" key="10">
    <source>
        <dbReference type="ARBA" id="ARBA00023317"/>
    </source>
</evidence>
<proteinExistence type="inferred from homology"/>
<comment type="subcellular location">
    <subcellularLocation>
        <location evidence="11">Cell membrane</location>
        <topology evidence="11">Peripheral membrane protein</topology>
    </subcellularLocation>
</comment>
<evidence type="ECO:0000256" key="6">
    <source>
        <dbReference type="ARBA" id="ARBA00023145"/>
    </source>
</evidence>
<keyword evidence="2 11" id="KW-0444">Lipid biosynthesis</keyword>
<accession>A0A3P3DD42</accession>
<dbReference type="NCBIfam" id="NF003678">
    <property type="entry name" value="PRK05305.1-2"/>
    <property type="match status" value="1"/>
</dbReference>
<dbReference type="NCBIfam" id="NF003679">
    <property type="entry name" value="PRK05305.1-3"/>
    <property type="match status" value="1"/>
</dbReference>
<feature type="transmembrane region" description="Helical" evidence="12">
    <location>
        <begin position="12"/>
        <end position="45"/>
    </location>
</feature>
<dbReference type="GO" id="GO:0005886">
    <property type="term" value="C:plasma membrane"/>
    <property type="evidence" value="ECO:0007669"/>
    <property type="project" value="UniProtKB-SubCell"/>
</dbReference>
<evidence type="ECO:0000313" key="14">
    <source>
        <dbReference type="Proteomes" id="UP000282125"/>
    </source>
</evidence>
<evidence type="ECO:0000256" key="8">
    <source>
        <dbReference type="ARBA" id="ARBA00023239"/>
    </source>
</evidence>
<evidence type="ECO:0000256" key="2">
    <source>
        <dbReference type="ARBA" id="ARBA00022516"/>
    </source>
</evidence>
<dbReference type="PANTHER" id="PTHR35809">
    <property type="entry name" value="ARCHAETIDYLSERINE DECARBOXYLASE PROENZYME-RELATED"/>
    <property type="match status" value="1"/>
</dbReference>
<evidence type="ECO:0000256" key="11">
    <source>
        <dbReference type="HAMAP-Rule" id="MF_00664"/>
    </source>
</evidence>
<evidence type="ECO:0000313" key="13">
    <source>
        <dbReference type="EMBL" id="RRH72200.1"/>
    </source>
</evidence>
<evidence type="ECO:0000256" key="1">
    <source>
        <dbReference type="ARBA" id="ARBA00022475"/>
    </source>
</evidence>
<dbReference type="InterPro" id="IPR033175">
    <property type="entry name" value="PSD-A"/>
</dbReference>
<evidence type="ECO:0000256" key="12">
    <source>
        <dbReference type="SAM" id="Phobius"/>
    </source>
</evidence>
<evidence type="ECO:0000256" key="4">
    <source>
        <dbReference type="ARBA" id="ARBA00023098"/>
    </source>
</evidence>
<feature type="chain" id="PRO_5023513761" description="Phosphatidylserine decarboxylase alpha chain" evidence="11">
    <location>
        <begin position="182"/>
        <end position="224"/>
    </location>
</feature>
<name>A0A3P3DD42_9RHOB</name>
<keyword evidence="12" id="KW-0812">Transmembrane</keyword>
<keyword evidence="14" id="KW-1185">Reference proteome</keyword>
<evidence type="ECO:0000256" key="9">
    <source>
        <dbReference type="ARBA" id="ARBA00023264"/>
    </source>
</evidence>
<comment type="function">
    <text evidence="11">Catalyzes the formation of phosphatidylethanolamine (PtdEtn) from phosphatidylserine (PtdSer).</text>
</comment>
<protein>
    <recommendedName>
        <fullName evidence="11">Phosphatidylserine decarboxylase proenzyme</fullName>
        <ecNumber evidence="11">4.1.1.65</ecNumber>
    </recommendedName>
    <component>
        <recommendedName>
            <fullName evidence="11">Phosphatidylserine decarboxylase alpha chain</fullName>
        </recommendedName>
    </component>
    <component>
        <recommendedName>
            <fullName evidence="11">Phosphatidylserine decarboxylase beta chain</fullName>
        </recommendedName>
    </component>
</protein>
<dbReference type="OrthoDB" id="9790893at2"/>
<feature type="active site" description="Schiff-base intermediate with substrate; via pyruvic acid" evidence="11">
    <location>
        <position position="182"/>
    </location>
</feature>
<dbReference type="PANTHER" id="PTHR35809:SF1">
    <property type="entry name" value="ARCHAETIDYLSERINE DECARBOXYLASE PROENZYME-RELATED"/>
    <property type="match status" value="1"/>
</dbReference>
<comment type="PTM">
    <text evidence="11">Is synthesized initially as an inactive proenzyme. Formation of the active enzyme involves a self-maturation process in which the active site pyruvoyl group is generated from an internal serine residue via an autocatalytic post-translational modification. Two non-identical subunits are generated from the proenzyme in this reaction, and the pyruvate is formed at the N-terminus of the alpha chain, which is derived from the carboxyl end of the proenzyme. The post-translation cleavage follows an unusual pathway, termed non-hydrolytic serinolysis, in which the side chain hydroxyl group of the serine supplies its oxygen atom to form the C-terminus of the beta chain, while the remainder of the serine residue undergoes an oxidative deamination to produce ammonia and the pyruvoyl prosthetic group on the alpha chain.</text>
</comment>
<gene>
    <name evidence="11" type="primary">psd</name>
    <name evidence="13" type="ORF">EG244_15370</name>
</gene>
<dbReference type="AlphaFoldDB" id="A0A3P3DD42"/>
<reference evidence="13 14" key="1">
    <citation type="submission" date="2018-11" db="EMBL/GenBank/DDBJ databases">
        <title>Gemmobacter sp. nov., YIM 102744-1 draft genome.</title>
        <authorList>
            <person name="Li G."/>
            <person name="Jiang Y."/>
        </authorList>
    </citation>
    <scope>NUCLEOTIDE SEQUENCE [LARGE SCALE GENOMIC DNA]</scope>
    <source>
        <strain evidence="13 14">YIM 102744-1</strain>
    </source>
</reference>
<keyword evidence="1 11" id="KW-1003">Cell membrane</keyword>
<keyword evidence="8 11" id="KW-0456">Lyase</keyword>
<dbReference type="EC" id="4.1.1.65" evidence="11"/>
<keyword evidence="7 11" id="KW-0594">Phospholipid biosynthesis</keyword>
<evidence type="ECO:0000256" key="5">
    <source>
        <dbReference type="ARBA" id="ARBA00023136"/>
    </source>
</evidence>
<comment type="subunit">
    <text evidence="11">Heterodimer of a large membrane-associated beta subunit and a small pyruvoyl-containing alpha subunit.</text>
</comment>
<dbReference type="GO" id="GO:0004609">
    <property type="term" value="F:phosphatidylserine decarboxylase activity"/>
    <property type="evidence" value="ECO:0007669"/>
    <property type="project" value="UniProtKB-UniRule"/>
</dbReference>
<organism evidence="13 14">
    <name type="scientific">Falsigemmobacter faecalis</name>
    <dbReference type="NCBI Taxonomy" id="2488730"/>
    <lineage>
        <taxon>Bacteria</taxon>
        <taxon>Pseudomonadati</taxon>
        <taxon>Pseudomonadota</taxon>
        <taxon>Alphaproteobacteria</taxon>
        <taxon>Rhodobacterales</taxon>
        <taxon>Paracoccaceae</taxon>
        <taxon>Falsigemmobacter</taxon>
    </lineage>
</organism>
<sequence>MKVRLHPEGRKFVAIFAAVTLVFFFVWQPLGWIGLIATVWCLAFFRDPIRTVPQEAGIVVSPADGVVSMIERVSVPPELHMEARELTRISVFMDVFDCHVNRTPVAGTVKHVVYTEGKFLNASLDKASLDNERNSMVVTTPDGREVGVVQIAGLVARRILCFIDNGTALATGERFGLIRFGSRVDVYLPDGVEPLVAVGQKMVSGESVLARMNGPQTPIVTAKV</sequence>
<comment type="catalytic activity">
    <reaction evidence="11">
        <text>a 1,2-diacyl-sn-glycero-3-phospho-L-serine + H(+) = a 1,2-diacyl-sn-glycero-3-phosphoethanolamine + CO2</text>
        <dbReference type="Rhea" id="RHEA:20828"/>
        <dbReference type="ChEBI" id="CHEBI:15378"/>
        <dbReference type="ChEBI" id="CHEBI:16526"/>
        <dbReference type="ChEBI" id="CHEBI:57262"/>
        <dbReference type="ChEBI" id="CHEBI:64612"/>
        <dbReference type="EC" id="4.1.1.65"/>
    </reaction>
</comment>
<keyword evidence="4 11" id="KW-0443">Lipid metabolism</keyword>
<keyword evidence="10 11" id="KW-0670">Pyruvate</keyword>
<comment type="caution">
    <text evidence="13">The sequence shown here is derived from an EMBL/GenBank/DDBJ whole genome shotgun (WGS) entry which is preliminary data.</text>
</comment>
<dbReference type="Pfam" id="PF02666">
    <property type="entry name" value="PS_Dcarbxylase"/>
    <property type="match status" value="1"/>
</dbReference>
<comment type="pathway">
    <text evidence="11">Phospholipid metabolism; phosphatidylethanolamine biosynthesis; phosphatidylethanolamine from CDP-diacylglycerol: step 2/2.</text>
</comment>
<dbReference type="HAMAP" id="MF_00664">
    <property type="entry name" value="PS_decarb_PSD_A"/>
    <property type="match status" value="1"/>
</dbReference>
<evidence type="ECO:0000256" key="7">
    <source>
        <dbReference type="ARBA" id="ARBA00023209"/>
    </source>
</evidence>
<keyword evidence="9 11" id="KW-1208">Phospholipid metabolism</keyword>
<dbReference type="GO" id="GO:0006646">
    <property type="term" value="P:phosphatidylethanolamine biosynthetic process"/>
    <property type="evidence" value="ECO:0007669"/>
    <property type="project" value="UniProtKB-UniRule"/>
</dbReference>
<feature type="modified residue" description="Pyruvic acid (Ser); by autocatalysis" evidence="11">
    <location>
        <position position="182"/>
    </location>
</feature>
<keyword evidence="6 11" id="KW-0865">Zymogen</keyword>
<dbReference type="Proteomes" id="UP000282125">
    <property type="component" value="Unassembled WGS sequence"/>
</dbReference>
<dbReference type="InterPro" id="IPR003817">
    <property type="entry name" value="PS_Dcarbxylase"/>
</dbReference>
<keyword evidence="5 11" id="KW-0472">Membrane</keyword>
<dbReference type="NCBIfam" id="NF003677">
    <property type="entry name" value="PRK05305.1-1"/>
    <property type="match status" value="1"/>
</dbReference>
<dbReference type="EMBL" id="RRAZ01000026">
    <property type="protein sequence ID" value="RRH72200.1"/>
    <property type="molecule type" value="Genomic_DNA"/>
</dbReference>
<comment type="cofactor">
    <cofactor evidence="11">
        <name>pyruvate</name>
        <dbReference type="ChEBI" id="CHEBI:15361"/>
    </cofactor>
    <text evidence="11">Binds 1 pyruvoyl group covalently per subunit.</text>
</comment>
<dbReference type="NCBIfam" id="NF003685">
    <property type="entry name" value="PRK05305.2-5"/>
    <property type="match status" value="1"/>
</dbReference>
<comment type="similarity">
    <text evidence="11">Belongs to the phosphatidylserine decarboxylase family. PSD-A subfamily.</text>
</comment>
<dbReference type="UniPathway" id="UPA00558">
    <property type="reaction ID" value="UER00616"/>
</dbReference>
<feature type="site" description="Cleavage (non-hydrolytic); by autocatalysis" evidence="11">
    <location>
        <begin position="181"/>
        <end position="182"/>
    </location>
</feature>